<keyword evidence="15" id="KW-1185">Reference proteome</keyword>
<protein>
    <recommendedName>
        <fullName evidence="12">Presequence translocated-associated motor subunit PAM17</fullName>
    </recommendedName>
</protein>
<keyword evidence="7" id="KW-0809">Transit peptide</keyword>
<keyword evidence="11" id="KW-0472">Membrane</keyword>
<keyword evidence="6 12" id="KW-0653">Protein transport</keyword>
<dbReference type="Pfam" id="PF08566">
    <property type="entry name" value="Pam17"/>
    <property type="match status" value="2"/>
</dbReference>
<evidence type="ECO:0000256" key="8">
    <source>
        <dbReference type="ARBA" id="ARBA00022989"/>
    </source>
</evidence>
<dbReference type="OrthoDB" id="5970083at2759"/>
<sequence>MSALRTQSLGLRAHRAIRVTPAAAHGLRFASSSSSTDASADASTSSASASTAAPTKLPMPWSEYLSMRKRRKQWATLTSVPSSLTGLFLGGSYFANLEGDPTQTIMGLDPMLVYGGSTVACMRAGEVEAEPPGLGVWAELSTEDSRRCDFLGWLVGPSIGGGLFSLTHPKLARGNPPPIETMDREFYSRIKAKRADPKFQSVNNPAPDFYGEKVGVGRCGGGLVSVTDGCASSLLHLHLSYPFCDVAASFDHSTRLVDNVGAGTSVPCRFRPVAPFSVQQNHLLFDLQIVSVESYRRWLKDQKAYERKASHGVEEDM</sequence>
<evidence type="ECO:0000256" key="10">
    <source>
        <dbReference type="ARBA" id="ARBA00023128"/>
    </source>
</evidence>
<evidence type="ECO:0000313" key="14">
    <source>
        <dbReference type="EMBL" id="RSH79681.1"/>
    </source>
</evidence>
<evidence type="ECO:0000256" key="4">
    <source>
        <dbReference type="ARBA" id="ARBA00022692"/>
    </source>
</evidence>
<accession>A0A427XLA9</accession>
<organism evidence="14 15">
    <name type="scientific">Apiotrichum porosum</name>
    <dbReference type="NCBI Taxonomy" id="105984"/>
    <lineage>
        <taxon>Eukaryota</taxon>
        <taxon>Fungi</taxon>
        <taxon>Dikarya</taxon>
        <taxon>Basidiomycota</taxon>
        <taxon>Agaricomycotina</taxon>
        <taxon>Tremellomycetes</taxon>
        <taxon>Trichosporonales</taxon>
        <taxon>Trichosporonaceae</taxon>
        <taxon>Apiotrichum</taxon>
    </lineage>
</organism>
<feature type="compositionally biased region" description="Low complexity" evidence="13">
    <location>
        <begin position="33"/>
        <end position="53"/>
    </location>
</feature>
<evidence type="ECO:0000256" key="11">
    <source>
        <dbReference type="ARBA" id="ARBA00023136"/>
    </source>
</evidence>
<comment type="subcellular location">
    <subcellularLocation>
        <location evidence="1 12">Mitochondrion inner membrane</location>
        <topology evidence="1 12">Multi-pass membrane protein</topology>
    </subcellularLocation>
</comment>
<comment type="similarity">
    <text evidence="2 12">Belongs to the PAM17 family.</text>
</comment>
<keyword evidence="8" id="KW-1133">Transmembrane helix</keyword>
<comment type="function">
    <text evidence="12">Component of the PAM complex, a complex required for the translocation of transit peptide-containing proteins from the inner membrane into the mitochondrial matrix in an ATP-dependent manner.</text>
</comment>
<dbReference type="RefSeq" id="XP_028474790.1">
    <property type="nucleotide sequence ID" value="XM_028624622.1"/>
</dbReference>
<dbReference type="PANTHER" id="PTHR28021">
    <property type="entry name" value="PRESEQUENCE TRANSLOCATED-ASSOCIATED MOTOR SUBUNIT PAM17, MITOCHONDRIAL"/>
    <property type="match status" value="1"/>
</dbReference>
<dbReference type="AlphaFoldDB" id="A0A427XLA9"/>
<evidence type="ECO:0000256" key="3">
    <source>
        <dbReference type="ARBA" id="ARBA00022448"/>
    </source>
</evidence>
<evidence type="ECO:0000256" key="12">
    <source>
        <dbReference type="RuleBase" id="RU367146"/>
    </source>
</evidence>
<evidence type="ECO:0000256" key="7">
    <source>
        <dbReference type="ARBA" id="ARBA00022946"/>
    </source>
</evidence>
<evidence type="ECO:0000256" key="5">
    <source>
        <dbReference type="ARBA" id="ARBA00022792"/>
    </source>
</evidence>
<dbReference type="PANTHER" id="PTHR28021:SF1">
    <property type="entry name" value="PRESEQUENCE TRANSLOCATED-ASSOCIATED MOTOR SUBUNIT PAM17, MITOCHONDRIAL"/>
    <property type="match status" value="1"/>
</dbReference>
<keyword evidence="5 12" id="KW-0999">Mitochondrion inner membrane</keyword>
<keyword evidence="4" id="KW-0812">Transmembrane</keyword>
<feature type="region of interest" description="Disordered" evidence="13">
    <location>
        <begin position="33"/>
        <end position="54"/>
    </location>
</feature>
<dbReference type="GO" id="GO:0001405">
    <property type="term" value="C:PAM complex, Tim23 associated import motor"/>
    <property type="evidence" value="ECO:0007669"/>
    <property type="project" value="UniProtKB-UniRule"/>
</dbReference>
<name>A0A427XLA9_9TREE</name>
<evidence type="ECO:0000256" key="13">
    <source>
        <dbReference type="SAM" id="MobiDB-lite"/>
    </source>
</evidence>
<dbReference type="InterPro" id="IPR013875">
    <property type="entry name" value="Pam17"/>
</dbReference>
<evidence type="ECO:0000256" key="6">
    <source>
        <dbReference type="ARBA" id="ARBA00022927"/>
    </source>
</evidence>
<keyword evidence="9 12" id="KW-0811">Translocation</keyword>
<proteinExistence type="inferred from homology"/>
<evidence type="ECO:0000256" key="1">
    <source>
        <dbReference type="ARBA" id="ARBA00004448"/>
    </source>
</evidence>
<comment type="caution">
    <text evidence="14">The sequence shown here is derived from an EMBL/GenBank/DDBJ whole genome shotgun (WGS) entry which is preliminary data.</text>
</comment>
<dbReference type="Proteomes" id="UP000279236">
    <property type="component" value="Unassembled WGS sequence"/>
</dbReference>
<evidence type="ECO:0000313" key="15">
    <source>
        <dbReference type="Proteomes" id="UP000279236"/>
    </source>
</evidence>
<keyword evidence="3 12" id="KW-0813">Transport</keyword>
<dbReference type="EMBL" id="RSCE01000009">
    <property type="protein sequence ID" value="RSH79681.1"/>
    <property type="molecule type" value="Genomic_DNA"/>
</dbReference>
<gene>
    <name evidence="14" type="primary">PAM17</name>
    <name evidence="14" type="ORF">EHS24_009333</name>
</gene>
<keyword evidence="10 12" id="KW-0496">Mitochondrion</keyword>
<dbReference type="GO" id="GO:0030150">
    <property type="term" value="P:protein import into mitochondrial matrix"/>
    <property type="evidence" value="ECO:0007669"/>
    <property type="project" value="UniProtKB-UniRule"/>
</dbReference>
<reference evidence="14 15" key="1">
    <citation type="submission" date="2018-11" db="EMBL/GenBank/DDBJ databases">
        <title>Genome sequence of Apiotrichum porosum DSM 27194.</title>
        <authorList>
            <person name="Aliyu H."/>
            <person name="Gorte O."/>
            <person name="Ochsenreither K."/>
        </authorList>
    </citation>
    <scope>NUCLEOTIDE SEQUENCE [LARGE SCALE GENOMIC DNA]</scope>
    <source>
        <strain evidence="14 15">DSM 27194</strain>
    </source>
</reference>
<evidence type="ECO:0000256" key="2">
    <source>
        <dbReference type="ARBA" id="ARBA00006837"/>
    </source>
</evidence>
<dbReference type="GeneID" id="39593876"/>
<evidence type="ECO:0000256" key="9">
    <source>
        <dbReference type="ARBA" id="ARBA00023010"/>
    </source>
</evidence>
<comment type="subunit">
    <text evidence="12">Component of the PAM complex.</text>
</comment>
<dbReference type="STRING" id="105984.A0A427XLA9"/>